<dbReference type="Proteomes" id="UP001431783">
    <property type="component" value="Unassembled WGS sequence"/>
</dbReference>
<keyword evidence="2" id="KW-1185">Reference proteome</keyword>
<evidence type="ECO:0000313" key="1">
    <source>
        <dbReference type="EMBL" id="KAK9872116.1"/>
    </source>
</evidence>
<gene>
    <name evidence="1" type="ORF">WA026_016162</name>
</gene>
<organism evidence="1 2">
    <name type="scientific">Henosepilachna vigintioctopunctata</name>
    <dbReference type="NCBI Taxonomy" id="420089"/>
    <lineage>
        <taxon>Eukaryota</taxon>
        <taxon>Metazoa</taxon>
        <taxon>Ecdysozoa</taxon>
        <taxon>Arthropoda</taxon>
        <taxon>Hexapoda</taxon>
        <taxon>Insecta</taxon>
        <taxon>Pterygota</taxon>
        <taxon>Neoptera</taxon>
        <taxon>Endopterygota</taxon>
        <taxon>Coleoptera</taxon>
        <taxon>Polyphaga</taxon>
        <taxon>Cucujiformia</taxon>
        <taxon>Coccinelloidea</taxon>
        <taxon>Coccinellidae</taxon>
        <taxon>Epilachninae</taxon>
        <taxon>Epilachnini</taxon>
        <taxon>Henosepilachna</taxon>
    </lineage>
</organism>
<evidence type="ECO:0000313" key="2">
    <source>
        <dbReference type="Proteomes" id="UP001431783"/>
    </source>
</evidence>
<protein>
    <submittedName>
        <fullName evidence="1">Uncharacterized protein</fullName>
    </submittedName>
</protein>
<proteinExistence type="predicted"/>
<sequence length="82" mass="9636">MSGWTRLRIPNGRLIKRAWEANSVERRPLGRSTLRWSDIILEHLKLWESTTGRVLSWIKVYAEGRLRSWKLRSSRTTLGVCS</sequence>
<name>A0AAW1TWP1_9CUCU</name>
<accession>A0AAW1TWP1</accession>
<dbReference type="EMBL" id="JARQZJ010000009">
    <property type="protein sequence ID" value="KAK9872116.1"/>
    <property type="molecule type" value="Genomic_DNA"/>
</dbReference>
<dbReference type="AlphaFoldDB" id="A0AAW1TWP1"/>
<comment type="caution">
    <text evidence="1">The sequence shown here is derived from an EMBL/GenBank/DDBJ whole genome shotgun (WGS) entry which is preliminary data.</text>
</comment>
<reference evidence="1 2" key="1">
    <citation type="submission" date="2023-03" db="EMBL/GenBank/DDBJ databases">
        <title>Genome insight into feeding habits of ladybird beetles.</title>
        <authorList>
            <person name="Li H.-S."/>
            <person name="Huang Y.-H."/>
            <person name="Pang H."/>
        </authorList>
    </citation>
    <scope>NUCLEOTIDE SEQUENCE [LARGE SCALE GENOMIC DNA]</scope>
    <source>
        <strain evidence="1">SYSU_2023b</strain>
        <tissue evidence="1">Whole body</tissue>
    </source>
</reference>